<dbReference type="SUPFAM" id="SSF52540">
    <property type="entry name" value="P-loop containing nucleoside triphosphate hydrolases"/>
    <property type="match status" value="1"/>
</dbReference>
<dbReference type="InterPro" id="IPR035897">
    <property type="entry name" value="Toll_tir_struct_dom_sf"/>
</dbReference>
<dbReference type="InterPro" id="IPR045430">
    <property type="entry name" value="EAD1"/>
</dbReference>
<proteinExistence type="predicted"/>
<feature type="domain" description="TIR" evidence="2">
    <location>
        <begin position="17"/>
        <end position="120"/>
    </location>
</feature>
<dbReference type="EMBL" id="JAEACQ010000056">
    <property type="protein sequence ID" value="MBL7625792.1"/>
    <property type="molecule type" value="Genomic_DNA"/>
</dbReference>
<feature type="region of interest" description="Disordered" evidence="1">
    <location>
        <begin position="131"/>
        <end position="163"/>
    </location>
</feature>
<feature type="region of interest" description="Disordered" evidence="1">
    <location>
        <begin position="592"/>
        <end position="682"/>
    </location>
</feature>
<dbReference type="Pfam" id="PF13676">
    <property type="entry name" value="TIR_2"/>
    <property type="match status" value="1"/>
</dbReference>
<evidence type="ECO:0000313" key="5">
    <source>
        <dbReference type="Proteomes" id="UP000604475"/>
    </source>
</evidence>
<dbReference type="AlphaFoldDB" id="A0A937R8P3"/>
<keyword evidence="4" id="KW-0675">Receptor</keyword>
<dbReference type="Proteomes" id="UP000604475">
    <property type="component" value="Unassembled WGS sequence"/>
</dbReference>
<dbReference type="RefSeq" id="WP_203008251.1">
    <property type="nucleotide sequence ID" value="NZ_JADWYW010000116.1"/>
</dbReference>
<reference evidence="4" key="1">
    <citation type="submission" date="2020-12" db="EMBL/GenBank/DDBJ databases">
        <title>Genomic characterization of non-nitrogen-fixing Frankia strains.</title>
        <authorList>
            <person name="Carlos-Shanley C."/>
            <person name="Guerra T."/>
            <person name="Hahn D."/>
        </authorList>
    </citation>
    <scope>NUCLEOTIDE SEQUENCE</scope>
    <source>
        <strain evidence="4">CN6</strain>
    </source>
</reference>
<dbReference type="Pfam" id="PF19955">
    <property type="entry name" value="EAD1"/>
    <property type="match status" value="1"/>
</dbReference>
<feature type="compositionally biased region" description="Gly residues" evidence="1">
    <location>
        <begin position="596"/>
        <end position="606"/>
    </location>
</feature>
<evidence type="ECO:0000313" key="4">
    <source>
        <dbReference type="EMBL" id="MBL7625792.1"/>
    </source>
</evidence>
<keyword evidence="5" id="KW-1185">Reference proteome</keyword>
<feature type="compositionally biased region" description="Polar residues" evidence="1">
    <location>
        <begin position="628"/>
        <end position="640"/>
    </location>
</feature>
<protein>
    <submittedName>
        <fullName evidence="4">Toll/interleukin-1 receptor domain-containing protein</fullName>
    </submittedName>
</protein>
<gene>
    <name evidence="4" type="ORF">I7412_01065</name>
</gene>
<dbReference type="InterPro" id="IPR000157">
    <property type="entry name" value="TIR_dom"/>
</dbReference>
<dbReference type="Gene3D" id="3.40.50.300">
    <property type="entry name" value="P-loop containing nucleotide triphosphate hydrolases"/>
    <property type="match status" value="1"/>
</dbReference>
<evidence type="ECO:0000256" key="1">
    <source>
        <dbReference type="SAM" id="MobiDB-lite"/>
    </source>
</evidence>
<name>A0A937R8P3_9ACTN</name>
<evidence type="ECO:0000259" key="3">
    <source>
        <dbReference type="Pfam" id="PF19955"/>
    </source>
</evidence>
<dbReference type="GO" id="GO:0007165">
    <property type="term" value="P:signal transduction"/>
    <property type="evidence" value="ECO:0007669"/>
    <property type="project" value="InterPro"/>
</dbReference>
<sequence length="769" mass="82585">MQRRGGGGAPDPVDVDVSFVPEDDAWARWIKWHLDQAGYDTRAWSWDRAATIDHWWEGARQLVVVMSNAYLASAIGEEWLSAVWANPGSHDRLLLVLVENCELPGSLPSVVSVDLFGLDERMAEKALLDHLTGPPSHQLRPPFPGNTVTSRSPEHSLSEPAGYPAEDVLDNALRATPPWSAVKKFSDAEEDEPRPARSAPVDTRSGRIQADTRRVDGTWLCPLCGTRLGWPPDGELWIREVVDRYEPSPYPGGDPESSFVLCHGPRRDHGPHAEDDRPHFVPAGLGRYGDPFVVGVVGEPDVGKTSLLYAMVAEAQDGLSLHGLAVRPVNVGDHVKRLRREIAEFLHDREIEPPRNLWPEIVASFALGEGSATRPLVLVDIPGGWVRASPPGSLDPSVLLGRLDAVLFVIDGGRLAAGLSGRRPGRHPADGPAGRYKPYPRIGDEVFQQARACLANPRTMPAAVIVTKSDLLLEEPHVRGLLATEGIRRLIDLGGPKSLQWPFNEFAGVTAHAVSVVGEPDPLGVADQEGRRSAADGYHIIDPAGDDDDWQYDERNRPDGREKAPKDVLEPLIAVLAAGGLIPAGDMIPDSRAAVGGHGPDVGGSGTALRSPLAAGSDPGAGPANMVTPAQTINGTSPAHGQSAARARPDDASRPPAGHTPSGERASSGHRPPLSASRSSEDDAISELARLYSNPVVAGQLVERAGLARGRHPQWHTSETYWNEVRLQMMGGAVRDGWRGLLLAALDQYPWNQVFRAAAIAEGADPPPA</sequence>
<feature type="region of interest" description="Disordered" evidence="1">
    <location>
        <begin position="183"/>
        <end position="210"/>
    </location>
</feature>
<organism evidence="4 5">
    <name type="scientific">Frankia nepalensis</name>
    <dbReference type="NCBI Taxonomy" id="1836974"/>
    <lineage>
        <taxon>Bacteria</taxon>
        <taxon>Bacillati</taxon>
        <taxon>Actinomycetota</taxon>
        <taxon>Actinomycetes</taxon>
        <taxon>Frankiales</taxon>
        <taxon>Frankiaceae</taxon>
        <taxon>Frankia</taxon>
    </lineage>
</organism>
<dbReference type="SUPFAM" id="SSF52200">
    <property type="entry name" value="Toll/Interleukin receptor TIR domain"/>
    <property type="match status" value="1"/>
</dbReference>
<dbReference type="InterPro" id="IPR027417">
    <property type="entry name" value="P-loop_NTPase"/>
</dbReference>
<evidence type="ECO:0000259" key="2">
    <source>
        <dbReference type="Pfam" id="PF13676"/>
    </source>
</evidence>
<feature type="region of interest" description="Disordered" evidence="1">
    <location>
        <begin position="522"/>
        <end position="566"/>
    </location>
</feature>
<feature type="domain" description="Effector-associated" evidence="3">
    <location>
        <begin position="687"/>
        <end position="759"/>
    </location>
</feature>
<accession>A0A937R8P3</accession>
<feature type="compositionally biased region" description="Basic and acidic residues" evidence="1">
    <location>
        <begin position="552"/>
        <end position="566"/>
    </location>
</feature>
<comment type="caution">
    <text evidence="4">The sequence shown here is derived from an EMBL/GenBank/DDBJ whole genome shotgun (WGS) entry which is preliminary data.</text>
</comment>